<evidence type="ECO:0000256" key="6">
    <source>
        <dbReference type="RuleBase" id="RU363014"/>
    </source>
</evidence>
<evidence type="ECO:0000313" key="9">
    <source>
        <dbReference type="Proteomes" id="UP000294933"/>
    </source>
</evidence>
<dbReference type="SUPFAM" id="SSF54534">
    <property type="entry name" value="FKBP-like"/>
    <property type="match status" value="1"/>
</dbReference>
<protein>
    <recommendedName>
        <fullName evidence="6">Peptidyl-prolyl cis-trans isomerase</fullName>
        <ecNumber evidence="6">5.2.1.8</ecNumber>
    </recommendedName>
</protein>
<dbReference type="VEuPathDB" id="FungiDB:BD410DRAFT_728041"/>
<dbReference type="InterPro" id="IPR043323">
    <property type="entry name" value="PIN4"/>
</dbReference>
<dbReference type="PANTHER" id="PTHR45995">
    <property type="match status" value="1"/>
</dbReference>
<feature type="domain" description="PpiC" evidence="7">
    <location>
        <begin position="11"/>
        <end position="107"/>
    </location>
</feature>
<sequence>MRSREPSRERCTAVNVRHILCSNFSKAKEALAKIREDGQRFDEVAAKYSEDRAKVGGSMGWMSKGSFQEQSALEKAAFELEPSTLDDPIVSNLIITNYGYHIILVEGRR</sequence>
<dbReference type="InterPro" id="IPR046357">
    <property type="entry name" value="PPIase_dom_sf"/>
</dbReference>
<evidence type="ECO:0000313" key="8">
    <source>
        <dbReference type="EMBL" id="TDL18767.1"/>
    </source>
</evidence>
<dbReference type="AlphaFoldDB" id="A0A4Y7PTM1"/>
<proteinExistence type="inferred from homology"/>
<dbReference type="InterPro" id="IPR000297">
    <property type="entry name" value="PPIase_PpiC"/>
</dbReference>
<gene>
    <name evidence="8" type="ORF">BD410DRAFT_728041</name>
</gene>
<dbReference type="EC" id="5.2.1.8" evidence="6"/>
<name>A0A4Y7PTM1_9AGAM</name>
<dbReference type="OrthoDB" id="1911748at2759"/>
<dbReference type="STRING" id="50990.A0A4Y7PTM1"/>
<comment type="catalytic activity">
    <reaction evidence="1 6">
        <text>[protein]-peptidylproline (omega=180) = [protein]-peptidylproline (omega=0)</text>
        <dbReference type="Rhea" id="RHEA:16237"/>
        <dbReference type="Rhea" id="RHEA-COMP:10747"/>
        <dbReference type="Rhea" id="RHEA-COMP:10748"/>
        <dbReference type="ChEBI" id="CHEBI:83833"/>
        <dbReference type="ChEBI" id="CHEBI:83834"/>
        <dbReference type="EC" id="5.2.1.8"/>
    </reaction>
</comment>
<keyword evidence="9" id="KW-1185">Reference proteome</keyword>
<evidence type="ECO:0000256" key="3">
    <source>
        <dbReference type="ARBA" id="ARBA00023110"/>
    </source>
</evidence>
<dbReference type="GO" id="GO:0003755">
    <property type="term" value="F:peptidyl-prolyl cis-trans isomerase activity"/>
    <property type="evidence" value="ECO:0007669"/>
    <property type="project" value="UniProtKB-UniRule"/>
</dbReference>
<evidence type="ECO:0000256" key="2">
    <source>
        <dbReference type="ARBA" id="ARBA00010242"/>
    </source>
</evidence>
<organism evidence="8 9">
    <name type="scientific">Rickenella mellea</name>
    <dbReference type="NCBI Taxonomy" id="50990"/>
    <lineage>
        <taxon>Eukaryota</taxon>
        <taxon>Fungi</taxon>
        <taxon>Dikarya</taxon>
        <taxon>Basidiomycota</taxon>
        <taxon>Agaricomycotina</taxon>
        <taxon>Agaricomycetes</taxon>
        <taxon>Hymenochaetales</taxon>
        <taxon>Rickenellaceae</taxon>
        <taxon>Rickenella</taxon>
    </lineage>
</organism>
<dbReference type="GO" id="GO:0006364">
    <property type="term" value="P:rRNA processing"/>
    <property type="evidence" value="ECO:0007669"/>
    <property type="project" value="InterPro"/>
</dbReference>
<dbReference type="Pfam" id="PF00639">
    <property type="entry name" value="Rotamase"/>
    <property type="match status" value="1"/>
</dbReference>
<evidence type="ECO:0000259" key="7">
    <source>
        <dbReference type="PROSITE" id="PS50198"/>
    </source>
</evidence>
<dbReference type="Gene3D" id="3.10.50.40">
    <property type="match status" value="1"/>
</dbReference>
<dbReference type="GO" id="GO:0003677">
    <property type="term" value="F:DNA binding"/>
    <property type="evidence" value="ECO:0007669"/>
    <property type="project" value="InterPro"/>
</dbReference>
<keyword evidence="4 5" id="KW-0413">Isomerase</keyword>
<dbReference type="Proteomes" id="UP000294933">
    <property type="component" value="Unassembled WGS sequence"/>
</dbReference>
<accession>A0A4Y7PTM1</accession>
<evidence type="ECO:0000256" key="1">
    <source>
        <dbReference type="ARBA" id="ARBA00000971"/>
    </source>
</evidence>
<comment type="similarity">
    <text evidence="2">Belongs to the PpiC/parvulin rotamase family. PIN4 subfamily.</text>
</comment>
<reference evidence="8 9" key="1">
    <citation type="submission" date="2018-06" db="EMBL/GenBank/DDBJ databases">
        <title>A transcriptomic atlas of mushroom development highlights an independent origin of complex multicellularity.</title>
        <authorList>
            <consortium name="DOE Joint Genome Institute"/>
            <person name="Krizsan K."/>
            <person name="Almasi E."/>
            <person name="Merenyi Z."/>
            <person name="Sahu N."/>
            <person name="Viragh M."/>
            <person name="Koszo T."/>
            <person name="Mondo S."/>
            <person name="Kiss B."/>
            <person name="Balint B."/>
            <person name="Kues U."/>
            <person name="Barry K."/>
            <person name="Hegedus J.C."/>
            <person name="Henrissat B."/>
            <person name="Johnson J."/>
            <person name="Lipzen A."/>
            <person name="Ohm R."/>
            <person name="Nagy I."/>
            <person name="Pangilinan J."/>
            <person name="Yan J."/>
            <person name="Xiong Y."/>
            <person name="Grigoriev I.V."/>
            <person name="Hibbett D.S."/>
            <person name="Nagy L.G."/>
        </authorList>
    </citation>
    <scope>NUCLEOTIDE SEQUENCE [LARGE SCALE GENOMIC DNA]</scope>
    <source>
        <strain evidence="8 9">SZMC22713</strain>
    </source>
</reference>
<dbReference type="EMBL" id="ML170204">
    <property type="protein sequence ID" value="TDL18767.1"/>
    <property type="molecule type" value="Genomic_DNA"/>
</dbReference>
<evidence type="ECO:0000256" key="4">
    <source>
        <dbReference type="ARBA" id="ARBA00023235"/>
    </source>
</evidence>
<dbReference type="PROSITE" id="PS50198">
    <property type="entry name" value="PPIC_PPIASE_2"/>
    <property type="match status" value="1"/>
</dbReference>
<keyword evidence="3 5" id="KW-0697">Rotamase</keyword>
<evidence type="ECO:0000256" key="5">
    <source>
        <dbReference type="PROSITE-ProRule" id="PRU00278"/>
    </source>
</evidence>